<name>A0AAD4ZEH7_PRUDU</name>
<sequence length="327" mass="37728">MALAFEIDSILANFWWGQSQQSNKIHWISWKNLGMPRNEGGMGFRNLKDFNVALLAKQGWRMVMKPHAFWAQLLKSKYFPNGDFLRAGKGAKSSWAWSSLLVERNIIMRGARWQVLDGSRVNLWTDKWILGCSEHALQSSHHSLVDLEAKVETIIDCQSREWNSEAIGGMFSPNDTKIIRAMPLGDGWEKDRLIWPLNQTGSYTVKSGYNMIHMAHLDTPVGPSSSRVLDKALWKLVWGSQMVPKLMNFWWRIVRGCLPTRYALFRRHLGTCPLCPICGEFPESVEHLFLLCNWVQPVWFGGPLNYRINRQSITSMSKWMMQILKIS</sequence>
<protein>
    <recommendedName>
        <fullName evidence="1">Reverse transcriptase zinc-binding domain-containing protein</fullName>
    </recommendedName>
</protein>
<comment type="caution">
    <text evidence="2">The sequence shown here is derived from an EMBL/GenBank/DDBJ whole genome shotgun (WGS) entry which is preliminary data.</text>
</comment>
<organism evidence="2 3">
    <name type="scientific">Prunus dulcis</name>
    <name type="common">Almond</name>
    <name type="synonym">Amygdalus dulcis</name>
    <dbReference type="NCBI Taxonomy" id="3755"/>
    <lineage>
        <taxon>Eukaryota</taxon>
        <taxon>Viridiplantae</taxon>
        <taxon>Streptophyta</taxon>
        <taxon>Embryophyta</taxon>
        <taxon>Tracheophyta</taxon>
        <taxon>Spermatophyta</taxon>
        <taxon>Magnoliopsida</taxon>
        <taxon>eudicotyledons</taxon>
        <taxon>Gunneridae</taxon>
        <taxon>Pentapetalae</taxon>
        <taxon>rosids</taxon>
        <taxon>fabids</taxon>
        <taxon>Rosales</taxon>
        <taxon>Rosaceae</taxon>
        <taxon>Amygdaloideae</taxon>
        <taxon>Amygdaleae</taxon>
        <taxon>Prunus</taxon>
    </lineage>
</organism>
<dbReference type="PANTHER" id="PTHR33116:SF78">
    <property type="entry name" value="OS12G0587133 PROTEIN"/>
    <property type="match status" value="1"/>
</dbReference>
<dbReference type="InterPro" id="IPR026960">
    <property type="entry name" value="RVT-Znf"/>
</dbReference>
<evidence type="ECO:0000313" key="2">
    <source>
        <dbReference type="EMBL" id="KAI5342263.1"/>
    </source>
</evidence>
<proteinExistence type="predicted"/>
<dbReference type="EMBL" id="JAJFAZ020000002">
    <property type="protein sequence ID" value="KAI5342263.1"/>
    <property type="molecule type" value="Genomic_DNA"/>
</dbReference>
<accession>A0AAD4ZEH7</accession>
<dbReference type="AlphaFoldDB" id="A0AAD4ZEH7"/>
<dbReference type="Pfam" id="PF13966">
    <property type="entry name" value="zf-RVT"/>
    <property type="match status" value="1"/>
</dbReference>
<evidence type="ECO:0000313" key="3">
    <source>
        <dbReference type="Proteomes" id="UP001054821"/>
    </source>
</evidence>
<keyword evidence="3" id="KW-1185">Reference proteome</keyword>
<reference evidence="2 3" key="1">
    <citation type="journal article" date="2022" name="G3 (Bethesda)">
        <title>Whole-genome sequence and methylome profiling of the almond [Prunus dulcis (Mill.) D.A. Webb] cultivar 'Nonpareil'.</title>
        <authorList>
            <person name="D'Amico-Willman K.M."/>
            <person name="Ouma W.Z."/>
            <person name="Meulia T."/>
            <person name="Sideli G.M."/>
            <person name="Gradziel T.M."/>
            <person name="Fresnedo-Ramirez J."/>
        </authorList>
    </citation>
    <scope>NUCLEOTIDE SEQUENCE [LARGE SCALE GENOMIC DNA]</scope>
    <source>
        <strain evidence="2">Clone GOH B32 T37-40</strain>
    </source>
</reference>
<gene>
    <name evidence="2" type="ORF">L3X38_010138</name>
</gene>
<dbReference type="PANTHER" id="PTHR33116">
    <property type="entry name" value="REVERSE TRANSCRIPTASE ZINC-BINDING DOMAIN-CONTAINING PROTEIN-RELATED-RELATED"/>
    <property type="match status" value="1"/>
</dbReference>
<feature type="domain" description="Reverse transcriptase zinc-binding" evidence="1">
    <location>
        <begin position="203"/>
        <end position="299"/>
    </location>
</feature>
<dbReference type="Proteomes" id="UP001054821">
    <property type="component" value="Chromosome 2"/>
</dbReference>
<evidence type="ECO:0000259" key="1">
    <source>
        <dbReference type="Pfam" id="PF13966"/>
    </source>
</evidence>